<dbReference type="Proteomes" id="UP000699042">
    <property type="component" value="Unassembled WGS sequence"/>
</dbReference>
<dbReference type="EMBL" id="JAESDN010000009">
    <property type="protein sequence ID" value="KAG7045668.1"/>
    <property type="molecule type" value="Genomic_DNA"/>
</dbReference>
<gene>
    <name evidence="1" type="ORF">JMJ77_009746</name>
</gene>
<name>A0A9P7QYR2_9PEZI</name>
<accession>A0A9P7QYR2</accession>
<comment type="caution">
    <text evidence="1">The sequence shown here is derived from an EMBL/GenBank/DDBJ whole genome shotgun (WGS) entry which is preliminary data.</text>
</comment>
<protein>
    <submittedName>
        <fullName evidence="1">Uncharacterized protein</fullName>
    </submittedName>
</protein>
<reference evidence="1" key="1">
    <citation type="submission" date="2021-05" db="EMBL/GenBank/DDBJ databases">
        <title>Comparative genomics of three Colletotrichum scovillei strains and genetic complementation revealed genes involved fungal growth and virulence on chili pepper.</title>
        <authorList>
            <person name="Hsieh D.-K."/>
            <person name="Chuang S.-C."/>
            <person name="Chen C.-Y."/>
            <person name="Chao Y.-T."/>
            <person name="Lu M.-Y.J."/>
            <person name="Lee M.-H."/>
            <person name="Shih M.-C."/>
        </authorList>
    </citation>
    <scope>NUCLEOTIDE SEQUENCE</scope>
    <source>
        <strain evidence="1">Coll-153</strain>
    </source>
</reference>
<dbReference type="AlphaFoldDB" id="A0A9P7QYR2"/>
<proteinExistence type="predicted"/>
<organism evidence="1 2">
    <name type="scientific">Colletotrichum scovillei</name>
    <dbReference type="NCBI Taxonomy" id="1209932"/>
    <lineage>
        <taxon>Eukaryota</taxon>
        <taxon>Fungi</taxon>
        <taxon>Dikarya</taxon>
        <taxon>Ascomycota</taxon>
        <taxon>Pezizomycotina</taxon>
        <taxon>Sordariomycetes</taxon>
        <taxon>Hypocreomycetidae</taxon>
        <taxon>Glomerellales</taxon>
        <taxon>Glomerellaceae</taxon>
        <taxon>Colletotrichum</taxon>
        <taxon>Colletotrichum acutatum species complex</taxon>
    </lineage>
</organism>
<keyword evidence="2" id="KW-1185">Reference proteome</keyword>
<evidence type="ECO:0000313" key="2">
    <source>
        <dbReference type="Proteomes" id="UP000699042"/>
    </source>
</evidence>
<sequence length="41" mass="4706">MVSAIPVPFRIQRAPFAGFYPIMHYQTRTTDLRSLVPPMQA</sequence>
<evidence type="ECO:0000313" key="1">
    <source>
        <dbReference type="EMBL" id="KAG7045668.1"/>
    </source>
</evidence>